<proteinExistence type="predicted"/>
<evidence type="ECO:0000259" key="2">
    <source>
        <dbReference type="Pfam" id="PF25273"/>
    </source>
</evidence>
<name>A0AAV4AU27_9GAST</name>
<sequence>MDDAIDNTKSYPDYVPSADTSFSQSNFLVAANEEMTAIDSTPTSQNETQTQPSTSAPQQEETQQTQPSTSTSAHQQEETQQTQPSTSTSAPQQEETQQTQPSTCTSAPQQEETSQIQPSTSTPRQKETLQTKTKFKKRQRNPNQWERNVKKRKVNRGEEYTTKGGNIKPARKTGPDCRYRLKCFDRVNETQRGIILKAFNDLENAQLQDAYLRSCVNSIPPKRSRPRNGVKSTGKGSREWTYEYCVKPETIKVKICFKAFMSLHGIGLTRAKRVRTPGIALPLPDQRGRHGNHICISNEIRDKVMAHIDSFPKRESHYSRQNNFNRRYLDERLNVKRMWLLYLQQNEPIQRILYRSDKKSMKPIVKYKYYLHIFNNFFNLTFGRPRSDTCLSCDKYDILVKAEDDIDKKKRIQEQRDLHQMRANSGYQTLNWYAQKSKTDDTLEVYTFDFQQNLPAPSLTAGDMFYLRMLWTYNFGLHDAKTEDGIMHLWSEAEAGRRSSEVCSCLRETLLKRHETHRADHLILFSDGCAGQNKNKAMMNFLFELAKDGVYKSIQHIFLFRGHTFLPNDRDFSHIEKRKKVEKVRRPTDWKGIVKDSRLSQPFEVSFLDHKNFFDYKALADANLKTPFKCSDGESLMFKEVMWFSHGESQEMSELMDAEIWKPHSEEVWCRYTHNRMEPWKKLNPIKRIKKNQCAPKLAKKYAKPIGIKAARKKDLLSLATKNLVDEETKAFYELLPVRQDRQTTESDEDEDDYLN</sequence>
<dbReference type="Pfam" id="PF25273">
    <property type="entry name" value="DUF7869"/>
    <property type="match status" value="1"/>
</dbReference>
<comment type="caution">
    <text evidence="3">The sequence shown here is derived from an EMBL/GenBank/DDBJ whole genome shotgun (WGS) entry which is preliminary data.</text>
</comment>
<dbReference type="InterPro" id="IPR057191">
    <property type="entry name" value="DUF7869"/>
</dbReference>
<accession>A0AAV4AU27</accession>
<feature type="region of interest" description="Disordered" evidence="1">
    <location>
        <begin position="33"/>
        <end position="172"/>
    </location>
</feature>
<reference evidence="3 4" key="1">
    <citation type="journal article" date="2021" name="Elife">
        <title>Chloroplast acquisition without the gene transfer in kleptoplastic sea slugs, Plakobranchus ocellatus.</title>
        <authorList>
            <person name="Maeda T."/>
            <person name="Takahashi S."/>
            <person name="Yoshida T."/>
            <person name="Shimamura S."/>
            <person name="Takaki Y."/>
            <person name="Nagai Y."/>
            <person name="Toyoda A."/>
            <person name="Suzuki Y."/>
            <person name="Arimoto A."/>
            <person name="Ishii H."/>
            <person name="Satoh N."/>
            <person name="Nishiyama T."/>
            <person name="Hasebe M."/>
            <person name="Maruyama T."/>
            <person name="Minagawa J."/>
            <person name="Obokata J."/>
            <person name="Shigenobu S."/>
        </authorList>
    </citation>
    <scope>NUCLEOTIDE SEQUENCE [LARGE SCALE GENOMIC DNA]</scope>
</reference>
<feature type="domain" description="DUF7869" evidence="2">
    <location>
        <begin position="499"/>
        <end position="624"/>
    </location>
</feature>
<dbReference type="AlphaFoldDB" id="A0AAV4AU27"/>
<evidence type="ECO:0000313" key="4">
    <source>
        <dbReference type="Proteomes" id="UP000735302"/>
    </source>
</evidence>
<feature type="region of interest" description="Disordered" evidence="1">
    <location>
        <begin position="1"/>
        <end position="20"/>
    </location>
</feature>
<feature type="compositionally biased region" description="Polar residues" evidence="1">
    <location>
        <begin position="111"/>
        <end position="123"/>
    </location>
</feature>
<dbReference type="PANTHER" id="PTHR10773:SF19">
    <property type="match status" value="1"/>
</dbReference>
<evidence type="ECO:0000313" key="3">
    <source>
        <dbReference type="EMBL" id="GFO09614.1"/>
    </source>
</evidence>
<dbReference type="EMBL" id="BLXT01004113">
    <property type="protein sequence ID" value="GFO09614.1"/>
    <property type="molecule type" value="Genomic_DNA"/>
</dbReference>
<feature type="compositionally biased region" description="Low complexity" evidence="1">
    <location>
        <begin position="48"/>
        <end position="110"/>
    </location>
</feature>
<evidence type="ECO:0000256" key="1">
    <source>
        <dbReference type="SAM" id="MobiDB-lite"/>
    </source>
</evidence>
<dbReference type="Proteomes" id="UP000735302">
    <property type="component" value="Unassembled WGS sequence"/>
</dbReference>
<gene>
    <name evidence="3" type="ORF">PoB_003611900</name>
</gene>
<protein>
    <recommendedName>
        <fullName evidence="2">DUF7869 domain-containing protein</fullName>
    </recommendedName>
</protein>
<organism evidence="3 4">
    <name type="scientific">Plakobranchus ocellatus</name>
    <dbReference type="NCBI Taxonomy" id="259542"/>
    <lineage>
        <taxon>Eukaryota</taxon>
        <taxon>Metazoa</taxon>
        <taxon>Spiralia</taxon>
        <taxon>Lophotrochozoa</taxon>
        <taxon>Mollusca</taxon>
        <taxon>Gastropoda</taxon>
        <taxon>Heterobranchia</taxon>
        <taxon>Euthyneura</taxon>
        <taxon>Panpulmonata</taxon>
        <taxon>Sacoglossa</taxon>
        <taxon>Placobranchoidea</taxon>
        <taxon>Plakobranchidae</taxon>
        <taxon>Plakobranchus</taxon>
    </lineage>
</organism>
<dbReference type="PANTHER" id="PTHR10773">
    <property type="entry name" value="DNA-DIRECTED RNA POLYMERASES I, II, AND III SUBUNIT RPABC2"/>
    <property type="match status" value="1"/>
</dbReference>
<feature type="compositionally biased region" description="Polar residues" evidence="1">
    <location>
        <begin position="38"/>
        <end position="47"/>
    </location>
</feature>
<keyword evidence="4" id="KW-1185">Reference proteome</keyword>